<dbReference type="STRING" id="10195.A0A3M7SQ89"/>
<dbReference type="PROSITE" id="PS50222">
    <property type="entry name" value="EF_HAND_2"/>
    <property type="match status" value="3"/>
</dbReference>
<dbReference type="FunFam" id="1.50.40.10:FF:000003">
    <property type="entry name" value="Putative calcium-binding mitochondrial carrier protein scamc-2"/>
    <property type="match status" value="1"/>
</dbReference>
<evidence type="ECO:0000256" key="1">
    <source>
        <dbReference type="ARBA" id="ARBA00004448"/>
    </source>
</evidence>
<dbReference type="InterPro" id="IPR018108">
    <property type="entry name" value="MCP_transmembrane"/>
</dbReference>
<dbReference type="GO" id="GO:0005743">
    <property type="term" value="C:mitochondrial inner membrane"/>
    <property type="evidence" value="ECO:0007669"/>
    <property type="project" value="UniProtKB-SubCell"/>
</dbReference>
<dbReference type="InterPro" id="IPR011992">
    <property type="entry name" value="EF-hand-dom_pair"/>
</dbReference>
<dbReference type="AlphaFoldDB" id="A0A3M7SQ89"/>
<evidence type="ECO:0000256" key="12">
    <source>
        <dbReference type="PROSITE-ProRule" id="PRU00282"/>
    </source>
</evidence>
<evidence type="ECO:0000256" key="7">
    <source>
        <dbReference type="ARBA" id="ARBA00022792"/>
    </source>
</evidence>
<feature type="domain" description="EF-hand" evidence="15">
    <location>
        <begin position="113"/>
        <end position="148"/>
    </location>
</feature>
<evidence type="ECO:0000256" key="14">
    <source>
        <dbReference type="SAM" id="Phobius"/>
    </source>
</evidence>
<evidence type="ECO:0000256" key="13">
    <source>
        <dbReference type="RuleBase" id="RU000488"/>
    </source>
</evidence>
<comment type="subcellular location">
    <subcellularLocation>
        <location evidence="1">Mitochondrion inner membrane</location>
        <topology evidence="1">Multi-pass membrane protein</topology>
    </subcellularLocation>
</comment>
<evidence type="ECO:0000256" key="11">
    <source>
        <dbReference type="ARBA" id="ARBA00023136"/>
    </source>
</evidence>
<dbReference type="EMBL" id="REGN01000960">
    <property type="protein sequence ID" value="RNA37899.1"/>
    <property type="molecule type" value="Genomic_DNA"/>
</dbReference>
<dbReference type="InterPro" id="IPR002167">
    <property type="entry name" value="GDC-like"/>
</dbReference>
<evidence type="ECO:0000313" key="16">
    <source>
        <dbReference type="EMBL" id="RNA37899.1"/>
    </source>
</evidence>
<dbReference type="PANTHER" id="PTHR24089">
    <property type="entry name" value="SOLUTE CARRIER FAMILY 25"/>
    <property type="match status" value="1"/>
</dbReference>
<evidence type="ECO:0000313" key="17">
    <source>
        <dbReference type="Proteomes" id="UP000276133"/>
    </source>
</evidence>
<dbReference type="PROSITE" id="PS50920">
    <property type="entry name" value="SOLCAR"/>
    <property type="match status" value="3"/>
</dbReference>
<dbReference type="SMART" id="SM00054">
    <property type="entry name" value="EFh"/>
    <property type="match status" value="3"/>
</dbReference>
<dbReference type="InterPro" id="IPR002067">
    <property type="entry name" value="MCP"/>
</dbReference>
<keyword evidence="8" id="KW-0106">Calcium</keyword>
<dbReference type="InterPro" id="IPR002048">
    <property type="entry name" value="EF_hand_dom"/>
</dbReference>
<comment type="similarity">
    <text evidence="2 13">Belongs to the mitochondrial carrier (TC 2.A.29) family.</text>
</comment>
<feature type="repeat" description="Solcar" evidence="12">
    <location>
        <begin position="182"/>
        <end position="267"/>
    </location>
</feature>
<evidence type="ECO:0000259" key="15">
    <source>
        <dbReference type="PROSITE" id="PS50222"/>
    </source>
</evidence>
<dbReference type="Pfam" id="PF00153">
    <property type="entry name" value="Mito_carr"/>
    <property type="match status" value="3"/>
</dbReference>
<dbReference type="Pfam" id="PF13499">
    <property type="entry name" value="EF-hand_7"/>
    <property type="match status" value="2"/>
</dbReference>
<keyword evidence="17" id="KW-1185">Reference proteome</keyword>
<evidence type="ECO:0000256" key="3">
    <source>
        <dbReference type="ARBA" id="ARBA00022448"/>
    </source>
</evidence>
<dbReference type="Gene3D" id="1.50.40.10">
    <property type="entry name" value="Mitochondrial carrier domain"/>
    <property type="match status" value="1"/>
</dbReference>
<keyword evidence="10" id="KW-0496">Mitochondrion</keyword>
<evidence type="ECO:0000256" key="4">
    <source>
        <dbReference type="ARBA" id="ARBA00022692"/>
    </source>
</evidence>
<keyword evidence="5" id="KW-0479">Metal-binding</keyword>
<keyword evidence="9 14" id="KW-1133">Transmembrane helix</keyword>
<evidence type="ECO:0000256" key="8">
    <source>
        <dbReference type="ARBA" id="ARBA00022837"/>
    </source>
</evidence>
<feature type="domain" description="EF-hand" evidence="15">
    <location>
        <begin position="2"/>
        <end position="37"/>
    </location>
</feature>
<dbReference type="InterPro" id="IPR023395">
    <property type="entry name" value="MCP_dom_sf"/>
</dbReference>
<dbReference type="Gene3D" id="1.10.238.10">
    <property type="entry name" value="EF-hand"/>
    <property type="match status" value="2"/>
</dbReference>
<dbReference type="SUPFAM" id="SSF103506">
    <property type="entry name" value="Mitochondrial carrier"/>
    <property type="match status" value="1"/>
</dbReference>
<keyword evidence="6" id="KW-0677">Repeat</keyword>
<dbReference type="GO" id="GO:0055085">
    <property type="term" value="P:transmembrane transport"/>
    <property type="evidence" value="ECO:0007669"/>
    <property type="project" value="InterPro"/>
</dbReference>
<feature type="repeat" description="Solcar" evidence="12">
    <location>
        <begin position="370"/>
        <end position="454"/>
    </location>
</feature>
<dbReference type="CDD" id="cd00051">
    <property type="entry name" value="EFh"/>
    <property type="match status" value="1"/>
</dbReference>
<keyword evidence="7" id="KW-0999">Mitochondrion inner membrane</keyword>
<feature type="transmembrane region" description="Helical" evidence="14">
    <location>
        <begin position="373"/>
        <end position="394"/>
    </location>
</feature>
<evidence type="ECO:0000256" key="2">
    <source>
        <dbReference type="ARBA" id="ARBA00006375"/>
    </source>
</evidence>
<dbReference type="Proteomes" id="UP000276133">
    <property type="component" value="Unassembled WGS sequence"/>
</dbReference>
<dbReference type="SUPFAM" id="SSF47473">
    <property type="entry name" value="EF-hand"/>
    <property type="match status" value="1"/>
</dbReference>
<feature type="repeat" description="Solcar" evidence="12">
    <location>
        <begin position="275"/>
        <end position="359"/>
    </location>
</feature>
<keyword evidence="4 12" id="KW-0812">Transmembrane</keyword>
<name>A0A3M7SQ89_BRAPC</name>
<dbReference type="OrthoDB" id="270584at2759"/>
<dbReference type="PRINTS" id="PR00928">
    <property type="entry name" value="GRAVESDC"/>
</dbReference>
<organism evidence="16 17">
    <name type="scientific">Brachionus plicatilis</name>
    <name type="common">Marine rotifer</name>
    <name type="synonym">Brachionus muelleri</name>
    <dbReference type="NCBI Taxonomy" id="10195"/>
    <lineage>
        <taxon>Eukaryota</taxon>
        <taxon>Metazoa</taxon>
        <taxon>Spiralia</taxon>
        <taxon>Gnathifera</taxon>
        <taxon>Rotifera</taxon>
        <taxon>Eurotatoria</taxon>
        <taxon>Monogononta</taxon>
        <taxon>Pseudotrocha</taxon>
        <taxon>Ploima</taxon>
        <taxon>Brachionidae</taxon>
        <taxon>Brachionus</taxon>
    </lineage>
</organism>
<keyword evidence="11 12" id="KW-0472">Membrane</keyword>
<dbReference type="GO" id="GO:0005509">
    <property type="term" value="F:calcium ion binding"/>
    <property type="evidence" value="ECO:0007669"/>
    <property type="project" value="InterPro"/>
</dbReference>
<comment type="caution">
    <text evidence="16">The sequence shown here is derived from an EMBL/GenBank/DDBJ whole genome shotgun (WGS) entry which is preliminary data.</text>
</comment>
<dbReference type="PROSITE" id="PS00018">
    <property type="entry name" value="EF_HAND_1"/>
    <property type="match status" value="2"/>
</dbReference>
<accession>A0A3M7SQ89</accession>
<keyword evidence="3 13" id="KW-0813">Transport</keyword>
<feature type="transmembrane region" description="Helical" evidence="14">
    <location>
        <begin position="331"/>
        <end position="353"/>
    </location>
</feature>
<feature type="domain" description="EF-hand" evidence="15">
    <location>
        <begin position="77"/>
        <end position="112"/>
    </location>
</feature>
<reference evidence="16 17" key="1">
    <citation type="journal article" date="2018" name="Sci. Rep.">
        <title>Genomic signatures of local adaptation to the degree of environmental predictability in rotifers.</title>
        <authorList>
            <person name="Franch-Gras L."/>
            <person name="Hahn C."/>
            <person name="Garcia-Roger E.M."/>
            <person name="Carmona M.J."/>
            <person name="Serra M."/>
            <person name="Gomez A."/>
        </authorList>
    </citation>
    <scope>NUCLEOTIDE SEQUENCE [LARGE SCALE GENOMIC DNA]</scope>
    <source>
        <strain evidence="16">HYR1</strain>
    </source>
</reference>
<sequence length="459" mass="52354">MSTNSELRNLFDKLDKNKDGKIDFNELREYFNESNLDNLKPNVVETHTKKVFELMSSSKDGNRVHLNFRDFVDYVTETDKKMEIIFKDLDLDKNGIIDREEIKTGFENLGIILSNSQIDKLLKNIDKNNSLQIDWKEWRDFFRFTPHDKIEEALRYWRTQTFVDYADQSIPNDYTKTEKQSGFWWRNLVAGGLAGAISRTCTAPLDRVKIFLQVHGAETKIGIVQAFKNMIKEGGVKSLWRGNFINVLKITPESAIKFAAYEQIKILMGQEGEQLPPFQKFLSGTLAGFTAQTTIYPMEVLKTRLALRRTGEFNGISDCVRKIYRKDGIKAFYRGYLLNTLGIAGVGIDLAIYETLKNKYRQLYPDNPQPDVFSLLLIANTASTTAMFSTYPMFMIRTRMQSSTNPSDNILSIAKRVYSSGGISGFYKGALANLAKVAPAASIGYISYEQISKYLGLNR</sequence>
<proteinExistence type="inferred from homology"/>
<protein>
    <submittedName>
        <fullName evidence="16">Calcium-binding mitochondrial carrier S-1</fullName>
    </submittedName>
</protein>
<evidence type="ECO:0000256" key="5">
    <source>
        <dbReference type="ARBA" id="ARBA00022723"/>
    </source>
</evidence>
<dbReference type="InterPro" id="IPR018247">
    <property type="entry name" value="EF_Hand_1_Ca_BS"/>
</dbReference>
<evidence type="ECO:0000256" key="6">
    <source>
        <dbReference type="ARBA" id="ARBA00022737"/>
    </source>
</evidence>
<evidence type="ECO:0000256" key="9">
    <source>
        <dbReference type="ARBA" id="ARBA00022989"/>
    </source>
</evidence>
<dbReference type="FunFam" id="1.10.238.10:FF:000028">
    <property type="entry name" value="Putative calcium-binding mitochondrial carrier protein scamc-2"/>
    <property type="match status" value="1"/>
</dbReference>
<gene>
    <name evidence="16" type="ORF">BpHYR1_047021</name>
</gene>
<evidence type="ECO:0000256" key="10">
    <source>
        <dbReference type="ARBA" id="ARBA00023128"/>
    </source>
</evidence>
<dbReference type="PRINTS" id="PR00926">
    <property type="entry name" value="MITOCARRIER"/>
</dbReference>